<reference evidence="1 2" key="1">
    <citation type="journal article" date="2020" name="Cell">
        <title>Large-Scale Comparative Analyses of Tick Genomes Elucidate Their Genetic Diversity and Vector Capacities.</title>
        <authorList>
            <consortium name="Tick Genome and Microbiome Consortium (TIGMIC)"/>
            <person name="Jia N."/>
            <person name="Wang J."/>
            <person name="Shi W."/>
            <person name="Du L."/>
            <person name="Sun Y."/>
            <person name="Zhan W."/>
            <person name="Jiang J.F."/>
            <person name="Wang Q."/>
            <person name="Zhang B."/>
            <person name="Ji P."/>
            <person name="Bell-Sakyi L."/>
            <person name="Cui X.M."/>
            <person name="Yuan T.T."/>
            <person name="Jiang B.G."/>
            <person name="Yang W.F."/>
            <person name="Lam T.T."/>
            <person name="Chang Q.C."/>
            <person name="Ding S.J."/>
            <person name="Wang X.J."/>
            <person name="Zhu J.G."/>
            <person name="Ruan X.D."/>
            <person name="Zhao L."/>
            <person name="Wei J.T."/>
            <person name="Ye R.Z."/>
            <person name="Que T.C."/>
            <person name="Du C.H."/>
            <person name="Zhou Y.H."/>
            <person name="Cheng J.X."/>
            <person name="Dai P.F."/>
            <person name="Guo W.B."/>
            <person name="Han X.H."/>
            <person name="Huang E.J."/>
            <person name="Li L.F."/>
            <person name="Wei W."/>
            <person name="Gao Y.C."/>
            <person name="Liu J.Z."/>
            <person name="Shao H.Z."/>
            <person name="Wang X."/>
            <person name="Wang C.C."/>
            <person name="Yang T.C."/>
            <person name="Huo Q.B."/>
            <person name="Li W."/>
            <person name="Chen H.Y."/>
            <person name="Chen S.E."/>
            <person name="Zhou L.G."/>
            <person name="Ni X.B."/>
            <person name="Tian J.H."/>
            <person name="Sheng Y."/>
            <person name="Liu T."/>
            <person name="Pan Y.S."/>
            <person name="Xia L.Y."/>
            <person name="Li J."/>
            <person name="Zhao F."/>
            <person name="Cao W.C."/>
        </authorList>
    </citation>
    <scope>NUCLEOTIDE SEQUENCE [LARGE SCALE GENOMIC DNA]</scope>
    <source>
        <strain evidence="1">Iper-2018</strain>
    </source>
</reference>
<accession>A0AC60Q0X5</accession>
<dbReference type="EMBL" id="JABSTQ010009702">
    <property type="protein sequence ID" value="KAG0426601.1"/>
    <property type="molecule type" value="Genomic_DNA"/>
</dbReference>
<gene>
    <name evidence="1" type="ORF">HPB47_026305</name>
</gene>
<comment type="caution">
    <text evidence="1">The sequence shown here is derived from an EMBL/GenBank/DDBJ whole genome shotgun (WGS) entry which is preliminary data.</text>
</comment>
<sequence length="139" mass="15876">MIDYARRHFDHSHITYETLNIAHDVSRFLQTHGTFDRVYSFYCLHWIKDQRTAFANIARLLAPDGECLLQFCARTPVYALWRSLSSVLPVAGDAAAEEKRELYSAMSAEMLRRCKKGPEGFSAEFDVYVVHASKPSSTP</sequence>
<protein>
    <submittedName>
        <fullName evidence="1">Uncharacterized protein</fullName>
    </submittedName>
</protein>
<evidence type="ECO:0000313" key="1">
    <source>
        <dbReference type="EMBL" id="KAG0426601.1"/>
    </source>
</evidence>
<evidence type="ECO:0000313" key="2">
    <source>
        <dbReference type="Proteomes" id="UP000805193"/>
    </source>
</evidence>
<name>A0AC60Q0X5_IXOPE</name>
<keyword evidence="2" id="KW-1185">Reference proteome</keyword>
<proteinExistence type="predicted"/>
<dbReference type="Proteomes" id="UP000805193">
    <property type="component" value="Unassembled WGS sequence"/>
</dbReference>
<organism evidence="1 2">
    <name type="scientific">Ixodes persulcatus</name>
    <name type="common">Taiga tick</name>
    <dbReference type="NCBI Taxonomy" id="34615"/>
    <lineage>
        <taxon>Eukaryota</taxon>
        <taxon>Metazoa</taxon>
        <taxon>Ecdysozoa</taxon>
        <taxon>Arthropoda</taxon>
        <taxon>Chelicerata</taxon>
        <taxon>Arachnida</taxon>
        <taxon>Acari</taxon>
        <taxon>Parasitiformes</taxon>
        <taxon>Ixodida</taxon>
        <taxon>Ixodoidea</taxon>
        <taxon>Ixodidae</taxon>
        <taxon>Ixodinae</taxon>
        <taxon>Ixodes</taxon>
    </lineage>
</organism>